<sequence length="123" mass="13596">MLIQLDSVQLPPDDVALSAIVYAELQLGVERATDPVLRRSRRNELMRLSSLLEADWLPFDRAAAEGYARLASEVILTRPAHARSKDLMLAGHAYALGAALLTFNPKDFELVSGDVEIIVPELR</sequence>
<evidence type="ECO:0000313" key="7">
    <source>
        <dbReference type="Proteomes" id="UP000016033"/>
    </source>
</evidence>
<feature type="domain" description="PIN" evidence="5">
    <location>
        <begin position="13"/>
        <end position="109"/>
    </location>
</feature>
<keyword evidence="2" id="KW-0479">Metal-binding</keyword>
<dbReference type="InterPro" id="IPR029060">
    <property type="entry name" value="PIN-like_dom_sf"/>
</dbReference>
<dbReference type="Pfam" id="PF01850">
    <property type="entry name" value="PIN"/>
    <property type="match status" value="1"/>
</dbReference>
<evidence type="ECO:0000256" key="4">
    <source>
        <dbReference type="ARBA" id="ARBA00022842"/>
    </source>
</evidence>
<gene>
    <name evidence="6" type="ORF">L687_07470</name>
</gene>
<comment type="caution">
    <text evidence="6">The sequence shown here is derived from an EMBL/GenBank/DDBJ whole genome shotgun (WGS) entry which is preliminary data.</text>
</comment>
<evidence type="ECO:0000256" key="2">
    <source>
        <dbReference type="ARBA" id="ARBA00022723"/>
    </source>
</evidence>
<dbReference type="Gene3D" id="3.40.50.1010">
    <property type="entry name" value="5'-nuclease"/>
    <property type="match status" value="1"/>
</dbReference>
<protein>
    <recommendedName>
        <fullName evidence="5">PIN domain-containing protein</fullName>
    </recommendedName>
</protein>
<dbReference type="Proteomes" id="UP000016033">
    <property type="component" value="Unassembled WGS sequence"/>
</dbReference>
<organism evidence="6 7">
    <name type="scientific">Microbacterium maritypicum MF109</name>
    <dbReference type="NCBI Taxonomy" id="1333857"/>
    <lineage>
        <taxon>Bacteria</taxon>
        <taxon>Bacillati</taxon>
        <taxon>Actinomycetota</taxon>
        <taxon>Actinomycetes</taxon>
        <taxon>Micrococcales</taxon>
        <taxon>Microbacteriaceae</taxon>
        <taxon>Microbacterium</taxon>
    </lineage>
</organism>
<keyword evidence="4" id="KW-0460">Magnesium</keyword>
<evidence type="ECO:0000256" key="3">
    <source>
        <dbReference type="ARBA" id="ARBA00022801"/>
    </source>
</evidence>
<dbReference type="GO" id="GO:0004518">
    <property type="term" value="F:nuclease activity"/>
    <property type="evidence" value="ECO:0007669"/>
    <property type="project" value="UniProtKB-KW"/>
</dbReference>
<proteinExistence type="predicted"/>
<dbReference type="GO" id="GO:0046872">
    <property type="term" value="F:metal ion binding"/>
    <property type="evidence" value="ECO:0007669"/>
    <property type="project" value="UniProtKB-KW"/>
</dbReference>
<reference evidence="6 7" key="1">
    <citation type="journal article" date="2013" name="Genome Announc.">
        <title>Whole-genome sequences of five oyster-associated bacteria show potential for crude oil hydrocarbon degradation.</title>
        <authorList>
            <person name="Chauhan A."/>
            <person name="Green S."/>
            <person name="Pathak A."/>
            <person name="Thomas J."/>
            <person name="Venkatramanan R."/>
        </authorList>
    </citation>
    <scope>NUCLEOTIDE SEQUENCE [LARGE SCALE GENOMIC DNA]</scope>
    <source>
        <strain evidence="6 7">MF109</strain>
    </source>
</reference>
<dbReference type="AlphaFoldDB" id="T5KBZ8"/>
<dbReference type="SUPFAM" id="SSF88723">
    <property type="entry name" value="PIN domain-like"/>
    <property type="match status" value="1"/>
</dbReference>
<accession>T5KBZ8</accession>
<dbReference type="InterPro" id="IPR002716">
    <property type="entry name" value="PIN_dom"/>
</dbReference>
<dbReference type="PATRIC" id="fig|1333857.3.peg.3513"/>
<dbReference type="GO" id="GO:0016787">
    <property type="term" value="F:hydrolase activity"/>
    <property type="evidence" value="ECO:0007669"/>
    <property type="project" value="UniProtKB-KW"/>
</dbReference>
<name>T5KBZ8_MICMQ</name>
<evidence type="ECO:0000256" key="1">
    <source>
        <dbReference type="ARBA" id="ARBA00022722"/>
    </source>
</evidence>
<evidence type="ECO:0000313" key="6">
    <source>
        <dbReference type="EMBL" id="EQM73107.1"/>
    </source>
</evidence>
<keyword evidence="1" id="KW-0540">Nuclease</keyword>
<keyword evidence="3" id="KW-0378">Hydrolase</keyword>
<evidence type="ECO:0000259" key="5">
    <source>
        <dbReference type="Pfam" id="PF01850"/>
    </source>
</evidence>
<dbReference type="EMBL" id="ATAO01000228">
    <property type="protein sequence ID" value="EQM73107.1"/>
    <property type="molecule type" value="Genomic_DNA"/>
</dbReference>